<evidence type="ECO:0000256" key="4">
    <source>
        <dbReference type="ARBA" id="ARBA00022801"/>
    </source>
</evidence>
<evidence type="ECO:0000256" key="3">
    <source>
        <dbReference type="ARBA" id="ARBA00022729"/>
    </source>
</evidence>
<keyword evidence="5 6" id="KW-0720">Serine protease</keyword>
<evidence type="ECO:0000256" key="7">
    <source>
        <dbReference type="SAM" id="SignalP"/>
    </source>
</evidence>
<comment type="caution">
    <text evidence="10">The sequence shown here is derived from an EMBL/GenBank/DDBJ whole genome shotgun (WGS) entry which is preliminary data.</text>
</comment>
<dbReference type="InterPro" id="IPR034193">
    <property type="entry name" value="PCSK9_ProteinaseK-like"/>
</dbReference>
<organism evidence="10 11">
    <name type="scientific">Plectosphaerella cucumerina</name>
    <dbReference type="NCBI Taxonomy" id="40658"/>
    <lineage>
        <taxon>Eukaryota</taxon>
        <taxon>Fungi</taxon>
        <taxon>Dikarya</taxon>
        <taxon>Ascomycota</taxon>
        <taxon>Pezizomycotina</taxon>
        <taxon>Sordariomycetes</taxon>
        <taxon>Hypocreomycetidae</taxon>
        <taxon>Glomerellales</taxon>
        <taxon>Plectosphaerellaceae</taxon>
        <taxon>Plectosphaerella</taxon>
    </lineage>
</organism>
<keyword evidence="2 6" id="KW-0645">Protease</keyword>
<evidence type="ECO:0000256" key="2">
    <source>
        <dbReference type="ARBA" id="ARBA00022670"/>
    </source>
</evidence>
<dbReference type="Pfam" id="PF05922">
    <property type="entry name" value="Inhibitor_I9"/>
    <property type="match status" value="1"/>
</dbReference>
<feature type="active site" description="Charge relay system" evidence="6">
    <location>
        <position position="181"/>
    </location>
</feature>
<dbReference type="GO" id="GO:0004252">
    <property type="term" value="F:serine-type endopeptidase activity"/>
    <property type="evidence" value="ECO:0007669"/>
    <property type="project" value="UniProtKB-UniRule"/>
</dbReference>
<feature type="chain" id="PRO_5035444210" evidence="7">
    <location>
        <begin position="18"/>
        <end position="392"/>
    </location>
</feature>
<dbReference type="PROSITE" id="PS51892">
    <property type="entry name" value="SUBTILASE"/>
    <property type="match status" value="1"/>
</dbReference>
<dbReference type="Proteomes" id="UP000813385">
    <property type="component" value="Unassembled WGS sequence"/>
</dbReference>
<dbReference type="InterPro" id="IPR022398">
    <property type="entry name" value="Peptidase_S8_His-AS"/>
</dbReference>
<dbReference type="InterPro" id="IPR010259">
    <property type="entry name" value="S8pro/Inhibitor_I9"/>
</dbReference>
<dbReference type="Gene3D" id="3.40.50.200">
    <property type="entry name" value="Peptidase S8/S53 domain"/>
    <property type="match status" value="1"/>
</dbReference>
<dbReference type="InterPro" id="IPR015500">
    <property type="entry name" value="Peptidase_S8_subtilisin-rel"/>
</dbReference>
<dbReference type="PANTHER" id="PTHR43806:SF58">
    <property type="entry name" value="ALKALINE PROTEASE 1-RELATED"/>
    <property type="match status" value="1"/>
</dbReference>
<evidence type="ECO:0000256" key="6">
    <source>
        <dbReference type="PROSITE-ProRule" id="PRU01240"/>
    </source>
</evidence>
<feature type="active site" description="Charge relay system" evidence="6">
    <location>
        <position position="337"/>
    </location>
</feature>
<dbReference type="SUPFAM" id="SSF52743">
    <property type="entry name" value="Subtilisin-like"/>
    <property type="match status" value="1"/>
</dbReference>
<dbReference type="CDD" id="cd04077">
    <property type="entry name" value="Peptidases_S8_PCSK9_ProteinaseK_like"/>
    <property type="match status" value="1"/>
</dbReference>
<dbReference type="EMBL" id="JAGPXD010000005">
    <property type="protein sequence ID" value="KAH7354381.1"/>
    <property type="molecule type" value="Genomic_DNA"/>
</dbReference>
<feature type="domain" description="Inhibitor I9" evidence="9">
    <location>
        <begin position="27"/>
        <end position="106"/>
    </location>
</feature>
<dbReference type="FunFam" id="3.40.50.200:FF:000007">
    <property type="entry name" value="Subtilisin-like serine protease"/>
    <property type="match status" value="1"/>
</dbReference>
<dbReference type="PRINTS" id="PR00723">
    <property type="entry name" value="SUBTILISIN"/>
</dbReference>
<dbReference type="InterPro" id="IPR037045">
    <property type="entry name" value="S8pro/Inhibitor_I9_sf"/>
</dbReference>
<dbReference type="SUPFAM" id="SSF54897">
    <property type="entry name" value="Protease propeptides/inhibitors"/>
    <property type="match status" value="1"/>
</dbReference>
<dbReference type="InterPro" id="IPR050131">
    <property type="entry name" value="Peptidase_S8_subtilisin-like"/>
</dbReference>
<proteinExistence type="inferred from homology"/>
<feature type="domain" description="Peptidase S8/S53" evidence="8">
    <location>
        <begin position="149"/>
        <end position="376"/>
    </location>
</feature>
<dbReference type="Pfam" id="PF00082">
    <property type="entry name" value="Peptidase_S8"/>
    <property type="match status" value="1"/>
</dbReference>
<evidence type="ECO:0000313" key="10">
    <source>
        <dbReference type="EMBL" id="KAH7354381.1"/>
    </source>
</evidence>
<dbReference type="PROSITE" id="PS00137">
    <property type="entry name" value="SUBTILASE_HIS"/>
    <property type="match status" value="1"/>
</dbReference>
<dbReference type="AlphaFoldDB" id="A0A8K0X1L9"/>
<reference evidence="10" key="1">
    <citation type="journal article" date="2021" name="Nat. Commun.">
        <title>Genetic determinants of endophytism in the Arabidopsis root mycobiome.</title>
        <authorList>
            <person name="Mesny F."/>
            <person name="Miyauchi S."/>
            <person name="Thiergart T."/>
            <person name="Pickel B."/>
            <person name="Atanasova L."/>
            <person name="Karlsson M."/>
            <person name="Huettel B."/>
            <person name="Barry K.W."/>
            <person name="Haridas S."/>
            <person name="Chen C."/>
            <person name="Bauer D."/>
            <person name="Andreopoulos W."/>
            <person name="Pangilinan J."/>
            <person name="LaButti K."/>
            <person name="Riley R."/>
            <person name="Lipzen A."/>
            <person name="Clum A."/>
            <person name="Drula E."/>
            <person name="Henrissat B."/>
            <person name="Kohler A."/>
            <person name="Grigoriev I.V."/>
            <person name="Martin F.M."/>
            <person name="Hacquard S."/>
        </authorList>
    </citation>
    <scope>NUCLEOTIDE SEQUENCE</scope>
    <source>
        <strain evidence="10">MPI-CAGE-AT-0016</strain>
    </source>
</reference>
<evidence type="ECO:0000313" key="11">
    <source>
        <dbReference type="Proteomes" id="UP000813385"/>
    </source>
</evidence>
<name>A0A8K0X1L9_9PEZI</name>
<dbReference type="OrthoDB" id="206201at2759"/>
<dbReference type="PANTHER" id="PTHR43806">
    <property type="entry name" value="PEPTIDASE S8"/>
    <property type="match status" value="1"/>
</dbReference>
<evidence type="ECO:0000259" key="9">
    <source>
        <dbReference type="Pfam" id="PF05922"/>
    </source>
</evidence>
<feature type="active site" description="Charge relay system" evidence="6">
    <location>
        <position position="151"/>
    </location>
</feature>
<keyword evidence="11" id="KW-1185">Reference proteome</keyword>
<dbReference type="GO" id="GO:0005576">
    <property type="term" value="C:extracellular region"/>
    <property type="evidence" value="ECO:0007669"/>
    <property type="project" value="UniProtKB-ARBA"/>
</dbReference>
<feature type="signal peptide" evidence="7">
    <location>
        <begin position="1"/>
        <end position="17"/>
    </location>
</feature>
<protein>
    <submittedName>
        <fullName evidence="10">Peptidase S8/S53 domain-containing protein</fullName>
    </submittedName>
</protein>
<accession>A0A8K0X1L9</accession>
<keyword evidence="3 7" id="KW-0732">Signal</keyword>
<dbReference type="InterPro" id="IPR000209">
    <property type="entry name" value="Peptidase_S8/S53_dom"/>
</dbReference>
<dbReference type="Gene3D" id="3.30.70.80">
    <property type="entry name" value="Peptidase S8 propeptide/proteinase inhibitor I9"/>
    <property type="match status" value="1"/>
</dbReference>
<dbReference type="GO" id="GO:0006508">
    <property type="term" value="P:proteolysis"/>
    <property type="evidence" value="ECO:0007669"/>
    <property type="project" value="UniProtKB-KW"/>
</dbReference>
<gene>
    <name evidence="10" type="ORF">B0T11DRAFT_127375</name>
</gene>
<evidence type="ECO:0000256" key="1">
    <source>
        <dbReference type="ARBA" id="ARBA00011073"/>
    </source>
</evidence>
<comment type="similarity">
    <text evidence="1 6">Belongs to the peptidase S8 family.</text>
</comment>
<evidence type="ECO:0000256" key="5">
    <source>
        <dbReference type="ARBA" id="ARBA00022825"/>
    </source>
</evidence>
<dbReference type="InterPro" id="IPR023828">
    <property type="entry name" value="Peptidase_S8_Ser-AS"/>
</dbReference>
<dbReference type="PROSITE" id="PS00138">
    <property type="entry name" value="SUBTILASE_SER"/>
    <property type="match status" value="1"/>
</dbReference>
<evidence type="ECO:0000259" key="8">
    <source>
        <dbReference type="Pfam" id="PF00082"/>
    </source>
</evidence>
<sequence>MSFSAFLVSLLALGAHAAPQARSAPGKYIVALKPEAASDLALHARWVSDVHARGVRRRGDIGGGLERTFEFAGFAGYAGSFDEETLEEIRANVNVTAVEEDGVVHLAAALTSQANPPWGLSAISHANPPVSDSDYIYDTSAGAGTFSYVFDSGILLSHVDFEGRAVLGIDATGGAVSDRTHGTHVAGIVGGRTYGVAKKTALIDVQVTGSELGQLSWVLAGLEWATRDVAARNRTGKAVINASLASSASAVVNSAWKAVIDAGIPVVAAAGNSNQDANLYSPANLPESITVAASNRLYRRWFASNWGTAVDLFAPGQDVPSAWTTSNTAEFVTSGTSMAAPYVAGVIAYLFALEGPRTPAEIKARVLELATPGVVEGLNGSPNLLLYNGNGA</sequence>
<keyword evidence="4 6" id="KW-0378">Hydrolase</keyword>
<dbReference type="InterPro" id="IPR036852">
    <property type="entry name" value="Peptidase_S8/S53_dom_sf"/>
</dbReference>